<evidence type="ECO:0000313" key="4">
    <source>
        <dbReference type="EMBL" id="AHG89625.1"/>
    </source>
</evidence>
<dbReference type="KEGG" id="gba:J421_2088"/>
<sequence>MTAIHPDAQSVAQAVAAEAQRDATVAPGQFLAPPRALLDEIGDALGASEVSEPAWLVARRRDAAQRFAASGFPTPKHEDWHYTSTAPIAEAAFPTLLDASVTVTPEELAPFVFGDFPTLVFVNGRFDAERSSLGTLPEGVRVLPLARALAERPELLERHLGRIAGVADQPFAALNTALFRDGVVIVVGKEMEAELPVHVVWACDANAARGTTHPRTLIVAERHSKLTVLESFVGLGDATYFTNAVTEIELADGATVTHVRAQRESGRAFHVGHVEVRQGRDSHLVQFSFAAGAKLSRANILTALDGEGCGATLNGLYMLDGEQHCDNQTRIEHARPNTYSREVYKGILDDRAHGVFNGKVYVHPIAQKTDGKQTNNTLLLSDQARIDTKPQLEIFADDVKCTHGATVGRLDETALFYMKSRGISAETARKLLTYAFAADVLETIELPAVRDALEALTLQRYAG</sequence>
<dbReference type="PATRIC" id="fig|861299.3.peg.2126"/>
<gene>
    <name evidence="4" type="ORF">J421_2088</name>
</gene>
<dbReference type="InParanoid" id="W0RH08"/>
<dbReference type="RefSeq" id="WP_025411116.1">
    <property type="nucleotide sequence ID" value="NZ_CP007128.1"/>
</dbReference>
<dbReference type="EMBL" id="CP007128">
    <property type="protein sequence ID" value="AHG89625.1"/>
    <property type="molecule type" value="Genomic_DNA"/>
</dbReference>
<dbReference type="InterPro" id="IPR045595">
    <property type="entry name" value="SufBD_N"/>
</dbReference>
<dbReference type="InterPro" id="IPR055346">
    <property type="entry name" value="Fe-S_cluster_assembly_SufBD"/>
</dbReference>
<feature type="domain" description="SUF system FeS cluster assembly SufBD core" evidence="2">
    <location>
        <begin position="206"/>
        <end position="436"/>
    </location>
</feature>
<dbReference type="eggNOG" id="COG0719">
    <property type="taxonomic scope" value="Bacteria"/>
</dbReference>
<dbReference type="Pfam" id="PF01458">
    <property type="entry name" value="SUFBD_core"/>
    <property type="match status" value="1"/>
</dbReference>
<evidence type="ECO:0000256" key="1">
    <source>
        <dbReference type="ARBA" id="ARBA00043967"/>
    </source>
</evidence>
<protein>
    <submittedName>
        <fullName evidence="4">FeS assembly protein SufD</fullName>
    </submittedName>
</protein>
<evidence type="ECO:0000313" key="5">
    <source>
        <dbReference type="Proteomes" id="UP000019151"/>
    </source>
</evidence>
<dbReference type="InterPro" id="IPR037284">
    <property type="entry name" value="SUF_FeS_clus_asmbl_SufBD_sf"/>
</dbReference>
<keyword evidence="5" id="KW-1185">Reference proteome</keyword>
<dbReference type="PANTHER" id="PTHR43575">
    <property type="entry name" value="PROTEIN ABCI7, CHLOROPLASTIC"/>
    <property type="match status" value="1"/>
</dbReference>
<accession>W0RH08</accession>
<dbReference type="GO" id="GO:0016226">
    <property type="term" value="P:iron-sulfur cluster assembly"/>
    <property type="evidence" value="ECO:0007669"/>
    <property type="project" value="InterPro"/>
</dbReference>
<dbReference type="PANTHER" id="PTHR43575:SF1">
    <property type="entry name" value="PROTEIN ABCI7, CHLOROPLASTIC"/>
    <property type="match status" value="1"/>
</dbReference>
<dbReference type="InterPro" id="IPR011542">
    <property type="entry name" value="SUF_FeS_clus_asmbl_SufD"/>
</dbReference>
<dbReference type="AlphaFoldDB" id="W0RH08"/>
<dbReference type="NCBIfam" id="TIGR01981">
    <property type="entry name" value="sufD"/>
    <property type="match status" value="1"/>
</dbReference>
<reference evidence="4 5" key="1">
    <citation type="journal article" date="2014" name="Genome Announc.">
        <title>Genome Sequence and Methylome of Soil Bacterium Gemmatirosa kalamazoonensis KBS708T, a Member of the Rarely Cultivated Gemmatimonadetes Phylum.</title>
        <authorList>
            <person name="Debruyn J.M."/>
            <person name="Radosevich M."/>
            <person name="Wommack K.E."/>
            <person name="Polson S.W."/>
            <person name="Hauser L.J."/>
            <person name="Fawaz M.N."/>
            <person name="Korlach J."/>
            <person name="Tsai Y.C."/>
        </authorList>
    </citation>
    <scope>NUCLEOTIDE SEQUENCE [LARGE SCALE GENOMIC DNA]</scope>
    <source>
        <strain evidence="4 5">KBS708</strain>
    </source>
</reference>
<dbReference type="Pfam" id="PF19295">
    <property type="entry name" value="SufBD_N"/>
    <property type="match status" value="1"/>
</dbReference>
<dbReference type="HOGENOM" id="CLU_026231_5_2_0"/>
<dbReference type="OrthoDB" id="9803529at2"/>
<name>W0RH08_9BACT</name>
<evidence type="ECO:0000259" key="3">
    <source>
        <dbReference type="Pfam" id="PF19295"/>
    </source>
</evidence>
<dbReference type="InterPro" id="IPR000825">
    <property type="entry name" value="SUF_FeS_clus_asmbl_SufBD_core"/>
</dbReference>
<dbReference type="Proteomes" id="UP000019151">
    <property type="component" value="Chromosome"/>
</dbReference>
<comment type="similarity">
    <text evidence="1">Belongs to the iron-sulfur cluster assembly SufBD family.</text>
</comment>
<evidence type="ECO:0000259" key="2">
    <source>
        <dbReference type="Pfam" id="PF01458"/>
    </source>
</evidence>
<feature type="domain" description="SUF system FeS cluster assembly SufBD N-terminal" evidence="3">
    <location>
        <begin position="54"/>
        <end position="199"/>
    </location>
</feature>
<dbReference type="STRING" id="861299.J421_2088"/>
<proteinExistence type="inferred from homology"/>
<dbReference type="SUPFAM" id="SSF101960">
    <property type="entry name" value="Stabilizer of iron transporter SufD"/>
    <property type="match status" value="1"/>
</dbReference>
<organism evidence="4 5">
    <name type="scientific">Gemmatirosa kalamazoonensis</name>
    <dbReference type="NCBI Taxonomy" id="861299"/>
    <lineage>
        <taxon>Bacteria</taxon>
        <taxon>Pseudomonadati</taxon>
        <taxon>Gemmatimonadota</taxon>
        <taxon>Gemmatimonadia</taxon>
        <taxon>Gemmatimonadales</taxon>
        <taxon>Gemmatimonadaceae</taxon>
        <taxon>Gemmatirosa</taxon>
    </lineage>
</organism>